<reference evidence="1 2" key="1">
    <citation type="submission" date="2019-09" db="EMBL/GenBank/DDBJ databases">
        <title>Screening of Novel Bioactive Compounds from Soil-Associated.</title>
        <authorList>
            <person name="Zhao S."/>
        </authorList>
    </citation>
    <scope>NUCLEOTIDE SEQUENCE [LARGE SCALE GENOMIC DNA]</scope>
    <source>
        <strain evidence="1 2">HIT-DPA4</strain>
    </source>
</reference>
<gene>
    <name evidence="1" type="ORF">F7R91_33160</name>
</gene>
<evidence type="ECO:0000313" key="2">
    <source>
        <dbReference type="Proteomes" id="UP000442707"/>
    </source>
</evidence>
<dbReference type="Proteomes" id="UP000442707">
    <property type="component" value="Unassembled WGS sequence"/>
</dbReference>
<protein>
    <submittedName>
        <fullName evidence="1">Uncharacterized protein</fullName>
    </submittedName>
</protein>
<accession>A0A6H9US39</accession>
<evidence type="ECO:0000313" key="1">
    <source>
        <dbReference type="EMBL" id="KAB1141272.1"/>
    </source>
</evidence>
<comment type="caution">
    <text evidence="1">The sequence shown here is derived from an EMBL/GenBank/DDBJ whole genome shotgun (WGS) entry which is preliminary data.</text>
</comment>
<keyword evidence="2" id="KW-1185">Reference proteome</keyword>
<dbReference type="EMBL" id="VZRB01000033">
    <property type="protein sequence ID" value="KAB1141272.1"/>
    <property type="molecule type" value="Genomic_DNA"/>
</dbReference>
<dbReference type="RefSeq" id="WP_150955540.1">
    <property type="nucleotide sequence ID" value="NZ_VZRB01000033.1"/>
</dbReference>
<dbReference type="AlphaFoldDB" id="A0A6H9US39"/>
<proteinExistence type="predicted"/>
<organism evidence="1 2">
    <name type="scientific">Streptomyces luteolifulvus</name>
    <dbReference type="NCBI Taxonomy" id="2615112"/>
    <lineage>
        <taxon>Bacteria</taxon>
        <taxon>Bacillati</taxon>
        <taxon>Actinomycetota</taxon>
        <taxon>Actinomycetes</taxon>
        <taxon>Kitasatosporales</taxon>
        <taxon>Streptomycetaceae</taxon>
        <taxon>Streptomyces</taxon>
    </lineage>
</organism>
<name>A0A6H9US39_9ACTN</name>
<sequence>MAELVRRQHLNADVGYHAFALQESDDADLPVPFPDGFQRGVFLNAFPGRLDLYSAGHTHTASVTVEVWDGRPPAHDASGWDEQAEADFDSPSGEVAMWSMSLARTEEVFALGSPGTWRVRVSCVGRAEAAALSGGEGTGDGVERYLAQFWPAKA</sequence>